<gene>
    <name evidence="10" type="ORF">NQ318_006760</name>
</gene>
<evidence type="ECO:0000313" key="10">
    <source>
        <dbReference type="EMBL" id="KAJ8946850.1"/>
    </source>
</evidence>
<evidence type="ECO:0000256" key="2">
    <source>
        <dbReference type="ARBA" id="ARBA00022448"/>
    </source>
</evidence>
<dbReference type="InterPro" id="IPR005828">
    <property type="entry name" value="MFS_sugar_transport-like"/>
</dbReference>
<dbReference type="PANTHER" id="PTHR48021">
    <property type="match status" value="1"/>
</dbReference>
<dbReference type="EMBL" id="JAPWTK010000174">
    <property type="protein sequence ID" value="KAJ8946850.1"/>
    <property type="molecule type" value="Genomic_DNA"/>
</dbReference>
<evidence type="ECO:0000256" key="7">
    <source>
        <dbReference type="ARBA" id="ARBA00023136"/>
    </source>
</evidence>
<feature type="transmembrane region" description="Helical" evidence="8">
    <location>
        <begin position="122"/>
        <end position="141"/>
    </location>
</feature>
<keyword evidence="11" id="KW-1185">Reference proteome</keyword>
<dbReference type="InterPro" id="IPR020846">
    <property type="entry name" value="MFS_dom"/>
</dbReference>
<evidence type="ECO:0000256" key="3">
    <source>
        <dbReference type="ARBA" id="ARBA00022475"/>
    </source>
</evidence>
<keyword evidence="2" id="KW-0813">Transport</keyword>
<protein>
    <recommendedName>
        <fullName evidence="9">Major facilitator superfamily (MFS) profile domain-containing protein</fullName>
    </recommendedName>
</protein>
<feature type="transmembrane region" description="Helical" evidence="8">
    <location>
        <begin position="370"/>
        <end position="392"/>
    </location>
</feature>
<keyword evidence="7 8" id="KW-0472">Membrane</keyword>
<dbReference type="SUPFAM" id="SSF103473">
    <property type="entry name" value="MFS general substrate transporter"/>
    <property type="match status" value="1"/>
</dbReference>
<feature type="transmembrane region" description="Helical" evidence="8">
    <location>
        <begin position="268"/>
        <end position="288"/>
    </location>
</feature>
<sequence>MTMTAAVGLAWTNPCLPKLKTTDNPLKRILNPVEESMVASVLSLGIGFSTVTAGLVADKIGKKLALVIYGIPMLATDVIFIFATKIEFYYVARFCVGIGVGCVWTVTPLYTAEISTDENRGFTSIFLLILTNCAQLFLYALGPYVSIPIISMTTLVYTVGFMVLCPLFVPESPYYYAICKKPEKAEASLKKLRRTDDVKEEFAVVMQSVEQSKVRKTHEESWSQIFKSKAIIRSLGIVLTLLLFTQFTGNVPLTLFLQDIFNASKSNLPSHICVIIVTVVQLISLLCVSKVVDLVNRRILLYISQIGTCFALFPVGTYFFFLERNYNMDAFFWLPVTCVVMYNIFYNIGIGPLVFVMAGELFPTNHLRTYLSGIAFTFYIIVGYTMSWFPYIVHKFGIATPLFIFTGITLLSLIFIYFCVPETRGKSFLEIQRMLEEGRLK</sequence>
<accession>A0AAV8Y976</accession>
<feature type="domain" description="Major facilitator superfamily (MFS) profile" evidence="9">
    <location>
        <begin position="1"/>
        <end position="424"/>
    </location>
</feature>
<evidence type="ECO:0000313" key="11">
    <source>
        <dbReference type="Proteomes" id="UP001162162"/>
    </source>
</evidence>
<organism evidence="10 11">
    <name type="scientific">Aromia moschata</name>
    <dbReference type="NCBI Taxonomy" id="1265417"/>
    <lineage>
        <taxon>Eukaryota</taxon>
        <taxon>Metazoa</taxon>
        <taxon>Ecdysozoa</taxon>
        <taxon>Arthropoda</taxon>
        <taxon>Hexapoda</taxon>
        <taxon>Insecta</taxon>
        <taxon>Pterygota</taxon>
        <taxon>Neoptera</taxon>
        <taxon>Endopterygota</taxon>
        <taxon>Coleoptera</taxon>
        <taxon>Polyphaga</taxon>
        <taxon>Cucujiformia</taxon>
        <taxon>Chrysomeloidea</taxon>
        <taxon>Cerambycidae</taxon>
        <taxon>Cerambycinae</taxon>
        <taxon>Callichromatini</taxon>
        <taxon>Aromia</taxon>
    </lineage>
</organism>
<dbReference type="GO" id="GO:0022857">
    <property type="term" value="F:transmembrane transporter activity"/>
    <property type="evidence" value="ECO:0007669"/>
    <property type="project" value="InterPro"/>
</dbReference>
<dbReference type="Gene3D" id="1.20.1250.20">
    <property type="entry name" value="MFS general substrate transporter like domains"/>
    <property type="match status" value="1"/>
</dbReference>
<keyword evidence="6 8" id="KW-1133">Transmembrane helix</keyword>
<dbReference type="PANTHER" id="PTHR48021:SF47">
    <property type="entry name" value="GH17672P"/>
    <property type="match status" value="1"/>
</dbReference>
<feature type="transmembrane region" description="Helical" evidence="8">
    <location>
        <begin position="230"/>
        <end position="248"/>
    </location>
</feature>
<evidence type="ECO:0000256" key="1">
    <source>
        <dbReference type="ARBA" id="ARBA00004651"/>
    </source>
</evidence>
<evidence type="ECO:0000256" key="6">
    <source>
        <dbReference type="ARBA" id="ARBA00022989"/>
    </source>
</evidence>
<evidence type="ECO:0000256" key="4">
    <source>
        <dbReference type="ARBA" id="ARBA00022597"/>
    </source>
</evidence>
<dbReference type="InterPro" id="IPR050549">
    <property type="entry name" value="MFS_Trehalose_Transporter"/>
</dbReference>
<name>A0AAV8Y976_9CUCU</name>
<reference evidence="10" key="1">
    <citation type="journal article" date="2023" name="Insect Mol. Biol.">
        <title>Genome sequencing provides insights into the evolution of gene families encoding plant cell wall-degrading enzymes in longhorned beetles.</title>
        <authorList>
            <person name="Shin N.R."/>
            <person name="Okamura Y."/>
            <person name="Kirsch R."/>
            <person name="Pauchet Y."/>
        </authorList>
    </citation>
    <scope>NUCLEOTIDE SEQUENCE</scope>
    <source>
        <strain evidence="10">AMC_N1</strain>
    </source>
</reference>
<feature type="transmembrane region" description="Helical" evidence="8">
    <location>
        <begin position="300"/>
        <end position="321"/>
    </location>
</feature>
<evidence type="ECO:0000256" key="5">
    <source>
        <dbReference type="ARBA" id="ARBA00022692"/>
    </source>
</evidence>
<dbReference type="PROSITE" id="PS50850">
    <property type="entry name" value="MFS"/>
    <property type="match status" value="1"/>
</dbReference>
<feature type="transmembrane region" description="Helical" evidence="8">
    <location>
        <begin position="64"/>
        <end position="84"/>
    </location>
</feature>
<dbReference type="GO" id="GO:0005886">
    <property type="term" value="C:plasma membrane"/>
    <property type="evidence" value="ECO:0007669"/>
    <property type="project" value="UniProtKB-SubCell"/>
</dbReference>
<dbReference type="Pfam" id="PF00083">
    <property type="entry name" value="Sugar_tr"/>
    <property type="match status" value="1"/>
</dbReference>
<feature type="transmembrane region" description="Helical" evidence="8">
    <location>
        <begin position="90"/>
        <end position="110"/>
    </location>
</feature>
<comment type="subcellular location">
    <subcellularLocation>
        <location evidence="1">Cell membrane</location>
        <topology evidence="1">Multi-pass membrane protein</topology>
    </subcellularLocation>
</comment>
<proteinExistence type="predicted"/>
<feature type="transmembrane region" description="Helical" evidence="8">
    <location>
        <begin position="147"/>
        <end position="169"/>
    </location>
</feature>
<dbReference type="InterPro" id="IPR036259">
    <property type="entry name" value="MFS_trans_sf"/>
</dbReference>
<keyword evidence="5 8" id="KW-0812">Transmembrane</keyword>
<evidence type="ECO:0000259" key="9">
    <source>
        <dbReference type="PROSITE" id="PS50850"/>
    </source>
</evidence>
<dbReference type="FunFam" id="1.20.1250.20:FF:000218">
    <property type="entry name" value="facilitated trehalose transporter Tret1"/>
    <property type="match status" value="1"/>
</dbReference>
<keyword evidence="3" id="KW-1003">Cell membrane</keyword>
<comment type="caution">
    <text evidence="10">The sequence shown here is derived from an EMBL/GenBank/DDBJ whole genome shotgun (WGS) entry which is preliminary data.</text>
</comment>
<feature type="transmembrane region" description="Helical" evidence="8">
    <location>
        <begin position="37"/>
        <end position="57"/>
    </location>
</feature>
<dbReference type="Proteomes" id="UP001162162">
    <property type="component" value="Unassembled WGS sequence"/>
</dbReference>
<feature type="transmembrane region" description="Helical" evidence="8">
    <location>
        <begin position="333"/>
        <end position="358"/>
    </location>
</feature>
<dbReference type="AlphaFoldDB" id="A0AAV8Y976"/>
<keyword evidence="4" id="KW-0762">Sugar transport</keyword>
<evidence type="ECO:0000256" key="8">
    <source>
        <dbReference type="SAM" id="Phobius"/>
    </source>
</evidence>
<feature type="transmembrane region" description="Helical" evidence="8">
    <location>
        <begin position="398"/>
        <end position="420"/>
    </location>
</feature>